<feature type="topological domain" description="Cytoplasmic" evidence="10">
    <location>
        <begin position="1"/>
        <end position="10"/>
    </location>
</feature>
<keyword evidence="10" id="KW-1003">Cell membrane</keyword>
<feature type="binding site" description="axial binding residue" evidence="10 11">
    <location>
        <position position="130"/>
    </location>
    <ligand>
        <name>heme</name>
        <dbReference type="ChEBI" id="CHEBI:30413"/>
    </ligand>
    <ligandPart>
        <name>Fe</name>
        <dbReference type="ChEBI" id="CHEBI:18248"/>
    </ligandPart>
</feature>
<dbReference type="NCBIfam" id="NF009729">
    <property type="entry name" value="PRK13254.1-3"/>
    <property type="match status" value="1"/>
</dbReference>
<keyword evidence="5 10" id="KW-0201">Cytochrome c-type biogenesis</keyword>
<evidence type="ECO:0000256" key="4">
    <source>
        <dbReference type="ARBA" id="ARBA00022723"/>
    </source>
</evidence>
<keyword evidence="2 10" id="KW-0349">Heme</keyword>
<evidence type="ECO:0000256" key="8">
    <source>
        <dbReference type="ARBA" id="ARBA00023004"/>
    </source>
</evidence>
<feature type="binding site" description="covalent" evidence="10 11">
    <location>
        <position position="126"/>
    </location>
    <ligand>
        <name>heme</name>
        <dbReference type="ChEBI" id="CHEBI:30413"/>
    </ligand>
</feature>
<organism evidence="12 13">
    <name type="scientific">Mesosutterella multiformis</name>
    <dbReference type="NCBI Taxonomy" id="2259133"/>
    <lineage>
        <taxon>Bacteria</taxon>
        <taxon>Pseudomonadati</taxon>
        <taxon>Pseudomonadota</taxon>
        <taxon>Betaproteobacteria</taxon>
        <taxon>Burkholderiales</taxon>
        <taxon>Sutterellaceae</taxon>
        <taxon>Mesosutterella</taxon>
    </lineage>
</organism>
<comment type="subcellular location">
    <subcellularLocation>
        <location evidence="10">Cell membrane</location>
        <topology evidence="10">Single-pass type II membrane protein</topology>
    </subcellularLocation>
    <subcellularLocation>
        <location evidence="1">Membrane</location>
    </subcellularLocation>
</comment>
<gene>
    <name evidence="10 12" type="primary">ccmE</name>
    <name evidence="10" type="synonym">cycJ</name>
    <name evidence="12" type="ORF">MESMUL_11320</name>
</gene>
<dbReference type="Pfam" id="PF03100">
    <property type="entry name" value="CcmE"/>
    <property type="match status" value="1"/>
</dbReference>
<dbReference type="HAMAP" id="MF_01959">
    <property type="entry name" value="CcmE"/>
    <property type="match status" value="1"/>
</dbReference>
<dbReference type="GO" id="GO:0017004">
    <property type="term" value="P:cytochrome complex assembly"/>
    <property type="evidence" value="ECO:0007669"/>
    <property type="project" value="UniProtKB-KW"/>
</dbReference>
<dbReference type="PANTHER" id="PTHR34128:SF2">
    <property type="entry name" value="CYTOCHROME C-TYPE BIOGENESIS PROTEIN CCME HOMOLOG, MITOCHONDRIAL"/>
    <property type="match status" value="1"/>
</dbReference>
<evidence type="ECO:0000256" key="7">
    <source>
        <dbReference type="ARBA" id="ARBA00022989"/>
    </source>
</evidence>
<keyword evidence="7 10" id="KW-1133">Transmembrane helix</keyword>
<dbReference type="AlphaFoldDB" id="A0A388SBU1"/>
<evidence type="ECO:0000313" key="12">
    <source>
        <dbReference type="EMBL" id="GBO93778.1"/>
    </source>
</evidence>
<proteinExistence type="inferred from homology"/>
<comment type="caution">
    <text evidence="12">The sequence shown here is derived from an EMBL/GenBank/DDBJ whole genome shotgun (WGS) entry which is preliminary data.</text>
</comment>
<dbReference type="GO" id="GO:0017003">
    <property type="term" value="P:protein-heme linkage"/>
    <property type="evidence" value="ECO:0007669"/>
    <property type="project" value="UniProtKB-UniRule"/>
</dbReference>
<evidence type="ECO:0000256" key="2">
    <source>
        <dbReference type="ARBA" id="ARBA00022617"/>
    </source>
</evidence>
<dbReference type="GO" id="GO:0020037">
    <property type="term" value="F:heme binding"/>
    <property type="evidence" value="ECO:0007669"/>
    <property type="project" value="InterPro"/>
</dbReference>
<feature type="topological domain" description="Extracellular" evidence="10">
    <location>
        <begin position="32"/>
        <end position="154"/>
    </location>
</feature>
<evidence type="ECO:0000256" key="6">
    <source>
        <dbReference type="ARBA" id="ARBA00022968"/>
    </source>
</evidence>
<dbReference type="Proteomes" id="UP000266091">
    <property type="component" value="Unassembled WGS sequence"/>
</dbReference>
<dbReference type="GO" id="GO:0005886">
    <property type="term" value="C:plasma membrane"/>
    <property type="evidence" value="ECO:0007669"/>
    <property type="project" value="UniProtKB-SubCell"/>
</dbReference>
<reference evidence="12 13" key="1">
    <citation type="journal article" date="2018" name="Int. J. Syst. Evol. Microbiol.">
        <title>Mesosutterella multiformis gen. nov., sp. nov., a member of the family Sutterellaceae and Sutterella megalosphaeroides sp. nov., isolated from human faeces.</title>
        <authorList>
            <person name="Sakamoto M."/>
            <person name="Ikeyama N."/>
            <person name="Kunihiro T."/>
            <person name="Iino T."/>
            <person name="Yuki M."/>
            <person name="Ohkuma M."/>
        </authorList>
    </citation>
    <scope>NUCLEOTIDE SEQUENCE [LARGE SCALE GENOMIC DNA]</scope>
    <source>
        <strain evidence="12 13">4NBBH2</strain>
    </source>
</reference>
<dbReference type="RefSeq" id="WP_116270086.1">
    <property type="nucleotide sequence ID" value="NZ_BGZJ01000001.1"/>
</dbReference>
<dbReference type="OrthoDB" id="9793584at2"/>
<dbReference type="PANTHER" id="PTHR34128">
    <property type="entry name" value="CYTOCHROME C-TYPE BIOGENESIS PROTEIN CCME HOMOLOG, MITOCHONDRIAL"/>
    <property type="match status" value="1"/>
</dbReference>
<evidence type="ECO:0000256" key="11">
    <source>
        <dbReference type="PIRSR" id="PIRSR604329-50"/>
    </source>
</evidence>
<keyword evidence="6 10" id="KW-0735">Signal-anchor</keyword>
<keyword evidence="8 10" id="KW-0408">Iron</keyword>
<dbReference type="NCBIfam" id="NF009727">
    <property type="entry name" value="PRK13254.1-1"/>
    <property type="match status" value="1"/>
</dbReference>
<evidence type="ECO:0000256" key="9">
    <source>
        <dbReference type="ARBA" id="ARBA00023136"/>
    </source>
</evidence>
<dbReference type="SUPFAM" id="SSF82093">
    <property type="entry name" value="Heme chaperone CcmE"/>
    <property type="match status" value="1"/>
</dbReference>
<evidence type="ECO:0000256" key="3">
    <source>
        <dbReference type="ARBA" id="ARBA00022692"/>
    </source>
</evidence>
<dbReference type="GO" id="GO:0046872">
    <property type="term" value="F:metal ion binding"/>
    <property type="evidence" value="ECO:0007669"/>
    <property type="project" value="UniProtKB-KW"/>
</dbReference>
<dbReference type="NCBIfam" id="NF009731">
    <property type="entry name" value="PRK13254.1-5"/>
    <property type="match status" value="1"/>
</dbReference>
<dbReference type="EMBL" id="BGZJ01000001">
    <property type="protein sequence ID" value="GBO93778.1"/>
    <property type="molecule type" value="Genomic_DNA"/>
</dbReference>
<accession>A0A401LGZ3</accession>
<keyword evidence="4 10" id="KW-0479">Metal-binding</keyword>
<evidence type="ECO:0000256" key="10">
    <source>
        <dbReference type="HAMAP-Rule" id="MF_01959"/>
    </source>
</evidence>
<keyword evidence="9 10" id="KW-0472">Membrane</keyword>
<evidence type="ECO:0000256" key="5">
    <source>
        <dbReference type="ARBA" id="ARBA00022748"/>
    </source>
</evidence>
<dbReference type="InterPro" id="IPR004329">
    <property type="entry name" value="CcmE"/>
</dbReference>
<dbReference type="InterPro" id="IPR036127">
    <property type="entry name" value="CcmE-like_sf"/>
</dbReference>
<keyword evidence="13" id="KW-1185">Reference proteome</keyword>
<evidence type="ECO:0000313" key="13">
    <source>
        <dbReference type="Proteomes" id="UP000266091"/>
    </source>
</evidence>
<name>A0A388SBU1_9BURK</name>
<dbReference type="Gene3D" id="2.40.50.140">
    <property type="entry name" value="Nucleic acid-binding proteins"/>
    <property type="match status" value="1"/>
</dbReference>
<comment type="function">
    <text evidence="10">Heme chaperone required for the biogenesis of c-type cytochromes. Transiently binds heme delivered by CcmC and transfers the heme to apo-cytochromes in a process facilitated by CcmF and CcmH.</text>
</comment>
<keyword evidence="3 10" id="KW-0812">Transmembrane</keyword>
<dbReference type="InterPro" id="IPR012340">
    <property type="entry name" value="NA-bd_OB-fold"/>
</dbReference>
<sequence>MARNVSRKKVLILGGIAFAVIVGAGALIYSAMSENVVFFYSPTQVAAGEAPHDHTFRVGGMVKKGTVATSGDGVTTSFTVTDDNKDVQCIYKGALPDLFAENTGVVAQGKLNASGTFVATEVLAKHDEKYMPPEAAKAMEDAKKAKATKQGASI</sequence>
<protein>
    <recommendedName>
        <fullName evidence="10">Cytochrome c-type biogenesis protein CcmE</fullName>
    </recommendedName>
    <alternativeName>
        <fullName evidence="10">Cytochrome c maturation protein E</fullName>
    </alternativeName>
    <alternativeName>
        <fullName evidence="10">Heme chaperone CcmE</fullName>
    </alternativeName>
</protein>
<comment type="similarity">
    <text evidence="10">Belongs to the CcmE/CycJ family.</text>
</comment>
<evidence type="ECO:0000256" key="1">
    <source>
        <dbReference type="ARBA" id="ARBA00004370"/>
    </source>
</evidence>
<accession>A0A388SBU1</accession>